<protein>
    <submittedName>
        <fullName evidence="2">GerMN domain-containing protein</fullName>
    </submittedName>
</protein>
<evidence type="ECO:0000259" key="1">
    <source>
        <dbReference type="SMART" id="SM00909"/>
    </source>
</evidence>
<dbReference type="Pfam" id="PF10646">
    <property type="entry name" value="Germane"/>
    <property type="match status" value="1"/>
</dbReference>
<comment type="caution">
    <text evidence="2">The sequence shown here is derived from an EMBL/GenBank/DDBJ whole genome shotgun (WGS) entry which is preliminary data.</text>
</comment>
<keyword evidence="3" id="KW-1185">Reference proteome</keyword>
<dbReference type="RefSeq" id="WP_263335991.1">
    <property type="nucleotide sequence ID" value="NZ_JAGSYH010000003.1"/>
</dbReference>
<dbReference type="SMART" id="SM00909">
    <property type="entry name" value="Germane"/>
    <property type="match status" value="1"/>
</dbReference>
<dbReference type="InterPro" id="IPR019606">
    <property type="entry name" value="GerMN"/>
</dbReference>
<proteinExistence type="predicted"/>
<dbReference type="Proteomes" id="UP001596091">
    <property type="component" value="Unassembled WGS sequence"/>
</dbReference>
<reference evidence="3" key="1">
    <citation type="journal article" date="2019" name="Int. J. Syst. Evol. Microbiol.">
        <title>The Global Catalogue of Microorganisms (GCM) 10K type strain sequencing project: providing services to taxonomists for standard genome sequencing and annotation.</title>
        <authorList>
            <consortium name="The Broad Institute Genomics Platform"/>
            <consortium name="The Broad Institute Genome Sequencing Center for Infectious Disease"/>
            <person name="Wu L."/>
            <person name="Ma J."/>
        </authorList>
    </citation>
    <scope>NUCLEOTIDE SEQUENCE [LARGE SCALE GENOMIC DNA]</scope>
    <source>
        <strain evidence="3">JCM 4087</strain>
    </source>
</reference>
<evidence type="ECO:0000313" key="3">
    <source>
        <dbReference type="Proteomes" id="UP001596091"/>
    </source>
</evidence>
<name>A0ABW1EE11_9BACT</name>
<sequence length="211" mass="21977">MIPRYQKILFGVLLIASIAMAVVLVRLREKNHQQMLKGEDLAPTVAPAVAPEEQVTLMVANDSDGTLVSEAHSLPLPKDSEASARAILAKLLEIYAASGATHPVPGVARAVQQVFLLPAPVAKGAPNSAGELAVVNLSGAFADGHPSGILTESLTVESICATLHANLPNVSEVRFLVDGQQRPTLAGHADLTRTYLTAELPGTAASEGSKP</sequence>
<accession>A0ABW1EE11</accession>
<evidence type="ECO:0000313" key="2">
    <source>
        <dbReference type="EMBL" id="MFC5862541.1"/>
    </source>
</evidence>
<dbReference type="EMBL" id="JBHSPH010000002">
    <property type="protein sequence ID" value="MFC5862541.1"/>
    <property type="molecule type" value="Genomic_DNA"/>
</dbReference>
<feature type="domain" description="GerMN" evidence="1">
    <location>
        <begin position="107"/>
        <end position="186"/>
    </location>
</feature>
<organism evidence="2 3">
    <name type="scientific">Acidicapsa dinghuensis</name>
    <dbReference type="NCBI Taxonomy" id="2218256"/>
    <lineage>
        <taxon>Bacteria</taxon>
        <taxon>Pseudomonadati</taxon>
        <taxon>Acidobacteriota</taxon>
        <taxon>Terriglobia</taxon>
        <taxon>Terriglobales</taxon>
        <taxon>Acidobacteriaceae</taxon>
        <taxon>Acidicapsa</taxon>
    </lineage>
</organism>
<gene>
    <name evidence="2" type="ORF">ACFPT7_09590</name>
</gene>